<organism evidence="2 3">
    <name type="scientific">Chlorella vulgaris</name>
    <name type="common">Green alga</name>
    <dbReference type="NCBI Taxonomy" id="3077"/>
    <lineage>
        <taxon>Eukaryota</taxon>
        <taxon>Viridiplantae</taxon>
        <taxon>Chlorophyta</taxon>
        <taxon>core chlorophytes</taxon>
        <taxon>Trebouxiophyceae</taxon>
        <taxon>Chlorellales</taxon>
        <taxon>Chlorellaceae</taxon>
        <taxon>Chlorella clade</taxon>
        <taxon>Chlorella</taxon>
    </lineage>
</organism>
<proteinExistence type="predicted"/>
<feature type="compositionally biased region" description="Low complexity" evidence="1">
    <location>
        <begin position="101"/>
        <end position="115"/>
    </location>
</feature>
<dbReference type="EMBL" id="SIDB01000006">
    <property type="protein sequence ID" value="KAI3431709.1"/>
    <property type="molecule type" value="Genomic_DNA"/>
</dbReference>
<dbReference type="Proteomes" id="UP001055712">
    <property type="component" value="Unassembled WGS sequence"/>
</dbReference>
<gene>
    <name evidence="2" type="ORF">D9Q98_004754</name>
</gene>
<evidence type="ECO:0000313" key="3">
    <source>
        <dbReference type="Proteomes" id="UP001055712"/>
    </source>
</evidence>
<feature type="region of interest" description="Disordered" evidence="1">
    <location>
        <begin position="256"/>
        <end position="299"/>
    </location>
</feature>
<feature type="compositionally biased region" description="Polar residues" evidence="1">
    <location>
        <begin position="54"/>
        <end position="70"/>
    </location>
</feature>
<feature type="region of interest" description="Disordered" evidence="1">
    <location>
        <begin position="153"/>
        <end position="177"/>
    </location>
</feature>
<keyword evidence="3" id="KW-1185">Reference proteome</keyword>
<evidence type="ECO:0000313" key="2">
    <source>
        <dbReference type="EMBL" id="KAI3431709.1"/>
    </source>
</evidence>
<dbReference type="AlphaFoldDB" id="A0A9D4TRL0"/>
<protein>
    <submittedName>
        <fullName evidence="2">Uncharacterized protein</fullName>
    </submittedName>
</protein>
<comment type="caution">
    <text evidence="2">The sequence shown here is derived from an EMBL/GenBank/DDBJ whole genome shotgun (WGS) entry which is preliminary data.</text>
</comment>
<reference evidence="2" key="1">
    <citation type="journal article" date="2019" name="Plant J.">
        <title>Chlorella vulgaris genome assembly and annotation reveals the molecular basis for metabolic acclimation to high light conditions.</title>
        <authorList>
            <person name="Cecchin M."/>
            <person name="Marcolungo L."/>
            <person name="Rossato M."/>
            <person name="Girolomoni L."/>
            <person name="Cosentino E."/>
            <person name="Cuine S."/>
            <person name="Li-Beisson Y."/>
            <person name="Delledonne M."/>
            <person name="Ballottari M."/>
        </authorList>
    </citation>
    <scope>NUCLEOTIDE SEQUENCE</scope>
    <source>
        <strain evidence="2">211/11P</strain>
    </source>
</reference>
<accession>A0A9D4TRL0</accession>
<evidence type="ECO:0000256" key="1">
    <source>
        <dbReference type="SAM" id="MobiDB-lite"/>
    </source>
</evidence>
<feature type="compositionally biased region" description="Low complexity" evidence="1">
    <location>
        <begin position="256"/>
        <end position="274"/>
    </location>
</feature>
<reference evidence="2" key="2">
    <citation type="submission" date="2020-11" db="EMBL/GenBank/DDBJ databases">
        <authorList>
            <person name="Cecchin M."/>
            <person name="Marcolungo L."/>
            <person name="Rossato M."/>
            <person name="Girolomoni L."/>
            <person name="Cosentino E."/>
            <person name="Cuine S."/>
            <person name="Li-Beisson Y."/>
            <person name="Delledonne M."/>
            <person name="Ballottari M."/>
        </authorList>
    </citation>
    <scope>NUCLEOTIDE SEQUENCE</scope>
    <source>
        <strain evidence="2">211/11P</strain>
        <tissue evidence="2">Whole cell</tissue>
    </source>
</reference>
<feature type="compositionally biased region" description="Low complexity" evidence="1">
    <location>
        <begin position="30"/>
        <end position="42"/>
    </location>
</feature>
<name>A0A9D4TRL0_CHLVU</name>
<feature type="compositionally biased region" description="Low complexity" evidence="1">
    <location>
        <begin position="165"/>
        <end position="176"/>
    </location>
</feature>
<sequence>MRGSPATPRTSGGTFGRSGAATSYTTPIGASRLSSMASLAASPTPPPATTSTAGNLSTLPPRTSFKQQLQGKLPPPACPLHRLTPSSAASRSTQRHRQLPHRQQQGQAQQQREAAQPPPATSLEDSLGLLVLEGGGPAAAAAATPALKLRSRGLSTPLRTPPATPGAAAGPAAAAGSSELLQASEELQAGGGTMPATPATHRQQLGGLLQPHSSPLWSPMLPAAPAGAAQGAGLLGTLRKAPAASHHSADGALTATANQQAAPAASQPNDAPPAWQLEHPDEQATPSRGGNGGAAHHGAAQLRRQLQGFVPELTLTLPPPLAAPLSAAAQHLLQHHRTVPDRETAQGLLDRMARLREAAATLLHEQAAAVKCTAAGAEFRRLMPASTLGGGSTALAVIEQRHGGNQQQQQLQRQRQQRGPGAAAVQRLVQLRQLQREGAQLTAQLQLA</sequence>
<feature type="region of interest" description="Disordered" evidence="1">
    <location>
        <begin position="1"/>
        <end position="122"/>
    </location>
</feature>